<dbReference type="Proteomes" id="UP000235916">
    <property type="component" value="Unassembled WGS sequence"/>
</dbReference>
<proteinExistence type="predicted"/>
<accession>A0A2N8L0M6</accession>
<evidence type="ECO:0000256" key="1">
    <source>
        <dbReference type="SAM" id="Phobius"/>
    </source>
</evidence>
<protein>
    <submittedName>
        <fullName evidence="2">Uncharacterized protein</fullName>
    </submittedName>
</protein>
<feature type="transmembrane region" description="Helical" evidence="1">
    <location>
        <begin position="42"/>
        <end position="60"/>
    </location>
</feature>
<dbReference type="AlphaFoldDB" id="A0A2N8L0M6"/>
<keyword evidence="1" id="KW-1133">Transmembrane helix</keyword>
<keyword evidence="3" id="KW-1185">Reference proteome</keyword>
<evidence type="ECO:0000313" key="2">
    <source>
        <dbReference type="EMBL" id="PND39235.1"/>
    </source>
</evidence>
<feature type="transmembrane region" description="Helical" evidence="1">
    <location>
        <begin position="12"/>
        <end position="35"/>
    </location>
</feature>
<keyword evidence="1" id="KW-0812">Transmembrane</keyword>
<gene>
    <name evidence="2" type="ORF">C1O66_18015</name>
</gene>
<organism evidence="2 3">
    <name type="scientific">Kinneretia aquatilis</name>
    <dbReference type="NCBI Taxonomy" id="2070761"/>
    <lineage>
        <taxon>Bacteria</taxon>
        <taxon>Pseudomonadati</taxon>
        <taxon>Pseudomonadota</taxon>
        <taxon>Betaproteobacteria</taxon>
        <taxon>Burkholderiales</taxon>
        <taxon>Sphaerotilaceae</taxon>
        <taxon>Roseateles</taxon>
    </lineage>
</organism>
<evidence type="ECO:0000313" key="3">
    <source>
        <dbReference type="Proteomes" id="UP000235916"/>
    </source>
</evidence>
<keyword evidence="1" id="KW-0472">Membrane</keyword>
<reference evidence="2 3" key="1">
    <citation type="submission" date="2018-01" db="EMBL/GenBank/DDBJ databases">
        <title>Draft genome sequence of Paucibacter aquatile CR182 isolated from freshwater of the Nakdong River.</title>
        <authorList>
            <person name="Choi A."/>
            <person name="Chung E.J."/>
        </authorList>
    </citation>
    <scope>NUCLEOTIDE SEQUENCE [LARGE SCALE GENOMIC DNA]</scope>
    <source>
        <strain evidence="2 3">CR182</strain>
    </source>
</reference>
<comment type="caution">
    <text evidence="2">The sequence shown here is derived from an EMBL/GenBank/DDBJ whole genome shotgun (WGS) entry which is preliminary data.</text>
</comment>
<sequence>MGVGWLFPGQVPWFYADASVPIGALLAVSAVTFLFTRANFYLAMRLVALGSIIFCMSFFARIELVFAEACVTQRGSHINFQQQQHDREATKGATCDS</sequence>
<name>A0A2N8L0M6_9BURK</name>
<dbReference type="EMBL" id="POSP01000003">
    <property type="protein sequence ID" value="PND39235.1"/>
    <property type="molecule type" value="Genomic_DNA"/>
</dbReference>